<dbReference type="FunFam" id="3.40.50.720:FF:000173">
    <property type="entry name" value="3-oxoacyl-[acyl-carrier protein] reductase"/>
    <property type="match status" value="1"/>
</dbReference>
<comment type="caution">
    <text evidence="4">The sequence shown here is derived from an EMBL/GenBank/DDBJ whole genome shotgun (WGS) entry which is preliminary data.</text>
</comment>
<dbReference type="PRINTS" id="PR00081">
    <property type="entry name" value="GDHRDH"/>
</dbReference>
<dbReference type="PANTHER" id="PTHR42760">
    <property type="entry name" value="SHORT-CHAIN DEHYDROGENASES/REDUCTASES FAMILY MEMBER"/>
    <property type="match status" value="1"/>
</dbReference>
<evidence type="ECO:0000313" key="4">
    <source>
        <dbReference type="EMBL" id="MBB5016756.1"/>
    </source>
</evidence>
<dbReference type="PANTHER" id="PTHR42760:SF40">
    <property type="entry name" value="3-OXOACYL-[ACYL-CARRIER-PROTEIN] REDUCTASE, CHLOROPLASTIC"/>
    <property type="match status" value="1"/>
</dbReference>
<dbReference type="EC" id="1.1.1.100" evidence="4"/>
<dbReference type="AlphaFoldDB" id="A0A840MJL4"/>
<keyword evidence="2 4" id="KW-0560">Oxidoreductase</keyword>
<accession>A0A840MJL4</accession>
<keyword evidence="5" id="KW-1185">Reference proteome</keyword>
<dbReference type="GO" id="GO:0030497">
    <property type="term" value="P:fatty acid elongation"/>
    <property type="evidence" value="ECO:0007669"/>
    <property type="project" value="TreeGrafter"/>
</dbReference>
<evidence type="ECO:0000256" key="3">
    <source>
        <dbReference type="RuleBase" id="RU000363"/>
    </source>
</evidence>
<proteinExistence type="inferred from homology"/>
<organism evidence="4 5">
    <name type="scientific">Chitinivorax tropicus</name>
    <dbReference type="NCBI Taxonomy" id="714531"/>
    <lineage>
        <taxon>Bacteria</taxon>
        <taxon>Pseudomonadati</taxon>
        <taxon>Pseudomonadota</taxon>
        <taxon>Betaproteobacteria</taxon>
        <taxon>Chitinivorax</taxon>
    </lineage>
</organism>
<name>A0A840MJL4_9PROT</name>
<comment type="similarity">
    <text evidence="1 3">Belongs to the short-chain dehydrogenases/reductases (SDR) family.</text>
</comment>
<dbReference type="RefSeq" id="WP_184033476.1">
    <property type="nucleotide sequence ID" value="NZ_JACHHY010000001.1"/>
</dbReference>
<dbReference type="InterPro" id="IPR036291">
    <property type="entry name" value="NAD(P)-bd_dom_sf"/>
</dbReference>
<dbReference type="Proteomes" id="UP000575898">
    <property type="component" value="Unassembled WGS sequence"/>
</dbReference>
<dbReference type="Pfam" id="PF00106">
    <property type="entry name" value="adh_short"/>
    <property type="match status" value="1"/>
</dbReference>
<reference evidence="4 5" key="1">
    <citation type="submission" date="2020-08" db="EMBL/GenBank/DDBJ databases">
        <title>Genomic Encyclopedia of Type Strains, Phase IV (KMG-IV): sequencing the most valuable type-strain genomes for metagenomic binning, comparative biology and taxonomic classification.</title>
        <authorList>
            <person name="Goeker M."/>
        </authorList>
    </citation>
    <scope>NUCLEOTIDE SEQUENCE [LARGE SCALE GENOMIC DNA]</scope>
    <source>
        <strain evidence="4 5">DSM 27165</strain>
    </source>
</reference>
<dbReference type="SUPFAM" id="SSF51735">
    <property type="entry name" value="NAD(P)-binding Rossmann-fold domains"/>
    <property type="match status" value="1"/>
</dbReference>
<gene>
    <name evidence="4" type="ORF">HNQ59_000018</name>
</gene>
<dbReference type="PRINTS" id="PR00080">
    <property type="entry name" value="SDRFAMILY"/>
</dbReference>
<protein>
    <submittedName>
        <fullName evidence="4">3-oxoacyl-[acyl-carrier protein] reductase</fullName>
        <ecNumber evidence="4">1.1.1.100</ecNumber>
    </submittedName>
</protein>
<evidence type="ECO:0000256" key="1">
    <source>
        <dbReference type="ARBA" id="ARBA00006484"/>
    </source>
</evidence>
<dbReference type="EMBL" id="JACHHY010000001">
    <property type="protein sequence ID" value="MBB5016756.1"/>
    <property type="molecule type" value="Genomic_DNA"/>
</dbReference>
<dbReference type="GO" id="GO:0004316">
    <property type="term" value="F:3-oxoacyl-[acyl-carrier-protein] reductase (NADPH) activity"/>
    <property type="evidence" value="ECO:0007669"/>
    <property type="project" value="UniProtKB-EC"/>
</dbReference>
<sequence>MNRQIAIVTGAAGSFGAAISQSLLDVGYAVAATDLDHAALERLGQQLGYPEHLKTFAMDITDPAQVEEGARQIMARMGTNTTVLVNNAGIIGRGFCTSEKSVSMSKQVIDVNLTGAFNCTSVFSRQMARLKYGRIINIASVAGIWGAAGGAAYAASKAGLIKASESWARELGPMNISVTAIAPGICKTNMLNRFVENEAVSAAAVDEAKIVKSIVPVGRWGTPEDVAEVVTFLATCKTNYLNGTVIPIDGGMRIGAL</sequence>
<evidence type="ECO:0000256" key="2">
    <source>
        <dbReference type="ARBA" id="ARBA00023002"/>
    </source>
</evidence>
<dbReference type="Gene3D" id="3.40.50.720">
    <property type="entry name" value="NAD(P)-binding Rossmann-like Domain"/>
    <property type="match status" value="1"/>
</dbReference>
<evidence type="ECO:0000313" key="5">
    <source>
        <dbReference type="Proteomes" id="UP000575898"/>
    </source>
</evidence>
<dbReference type="InterPro" id="IPR002347">
    <property type="entry name" value="SDR_fam"/>
</dbReference>